<evidence type="ECO:0000313" key="3">
    <source>
        <dbReference type="EMBL" id="EYC16210.1"/>
    </source>
</evidence>
<accession>A0A016ULZ9</accession>
<organism evidence="3 4">
    <name type="scientific">Ancylostoma ceylanicum</name>
    <dbReference type="NCBI Taxonomy" id="53326"/>
    <lineage>
        <taxon>Eukaryota</taxon>
        <taxon>Metazoa</taxon>
        <taxon>Ecdysozoa</taxon>
        <taxon>Nematoda</taxon>
        <taxon>Chromadorea</taxon>
        <taxon>Rhabditida</taxon>
        <taxon>Rhabditina</taxon>
        <taxon>Rhabditomorpha</taxon>
        <taxon>Strongyloidea</taxon>
        <taxon>Ancylostomatidae</taxon>
        <taxon>Ancylostomatinae</taxon>
        <taxon>Ancylostoma</taxon>
    </lineage>
</organism>
<keyword evidence="4" id="KW-1185">Reference proteome</keyword>
<comment type="caution">
    <text evidence="3">The sequence shown here is derived from an EMBL/GenBank/DDBJ whole genome shotgun (WGS) entry which is preliminary data.</text>
</comment>
<sequence length="438" mass="49473">MLLLAIAISTVTASPTSGAMKCLKGFVEIILPTDNFELCFDNHCRSFQNMSKSLYYKLEHSPHPEQTKIRLKVAMQNQTSITDILCDPPEFCDHMGYFLSKSLIGNPHCWPNGAVASAIIIAYTILLMLVAVLTLIMKRFNVRRRFGCSSRSTTANLSNFELMALNRKLTPIAILVLALLINVSIACQHGYLRHTIDLTCESSNICRYIYNREVLFNRVHRELCILIRHNNRTVGTVKISRKPLLLSCSKVSLFFTRDTTPRVYQKTRCPQAGSCVDDKCATIAPEEIVPELEASAKYPGYSTCTSSCSGLVCGCFLPLPACSFFRLAHVPRSEEVFEVVRCQDWKLSVPIDVKITMYNTEKNYSELLTPYISKRIGDFNVDVISIQEPHSQLLNSRYAISDTEAFVVPDQYRLPVKCESYDMAFSHFRNCTNDMICA</sequence>
<reference evidence="4" key="1">
    <citation type="journal article" date="2015" name="Nat. Genet.">
        <title>The genome and transcriptome of the zoonotic hookworm Ancylostoma ceylanicum identify infection-specific gene families.</title>
        <authorList>
            <person name="Schwarz E.M."/>
            <person name="Hu Y."/>
            <person name="Antoshechkin I."/>
            <person name="Miller M.M."/>
            <person name="Sternberg P.W."/>
            <person name="Aroian R.V."/>
        </authorList>
    </citation>
    <scope>NUCLEOTIDE SEQUENCE</scope>
    <source>
        <strain evidence="4">HY135</strain>
    </source>
</reference>
<evidence type="ECO:0000313" key="4">
    <source>
        <dbReference type="Proteomes" id="UP000024635"/>
    </source>
</evidence>
<proteinExistence type="predicted"/>
<feature type="domain" description="Phlebovirus glycoprotein G2 fusion" evidence="2">
    <location>
        <begin position="187"/>
        <end position="432"/>
    </location>
</feature>
<evidence type="ECO:0000256" key="1">
    <source>
        <dbReference type="SAM" id="Phobius"/>
    </source>
</evidence>
<gene>
    <name evidence="3" type="primary">Acey_s0034.g2859</name>
    <name evidence="3" type="ORF">Y032_0034g2859</name>
</gene>
<protein>
    <recommendedName>
        <fullName evidence="2">Phlebovirus glycoprotein G2 fusion domain-containing protein</fullName>
    </recommendedName>
</protein>
<feature type="transmembrane region" description="Helical" evidence="1">
    <location>
        <begin position="172"/>
        <end position="192"/>
    </location>
</feature>
<dbReference type="Pfam" id="PF07245">
    <property type="entry name" value="Phlebovirus_G2"/>
    <property type="match status" value="1"/>
</dbReference>
<keyword evidence="1" id="KW-0472">Membrane</keyword>
<dbReference type="Proteomes" id="UP000024635">
    <property type="component" value="Unassembled WGS sequence"/>
</dbReference>
<feature type="transmembrane region" description="Helical" evidence="1">
    <location>
        <begin position="114"/>
        <end position="136"/>
    </location>
</feature>
<dbReference type="AlphaFoldDB" id="A0A016ULZ9"/>
<dbReference type="EMBL" id="JARK01001370">
    <property type="protein sequence ID" value="EYC16210.1"/>
    <property type="molecule type" value="Genomic_DNA"/>
</dbReference>
<name>A0A016ULZ9_9BILA</name>
<evidence type="ECO:0000259" key="2">
    <source>
        <dbReference type="Pfam" id="PF07245"/>
    </source>
</evidence>
<keyword evidence="1" id="KW-0812">Transmembrane</keyword>
<keyword evidence="1" id="KW-1133">Transmembrane helix</keyword>
<dbReference type="OrthoDB" id="5870576at2759"/>
<dbReference type="InterPro" id="IPR009878">
    <property type="entry name" value="Phlebovirus_G2_fusion"/>
</dbReference>